<dbReference type="PROSITE" id="PS00297">
    <property type="entry name" value="HSP70_1"/>
    <property type="match status" value="1"/>
</dbReference>
<dbReference type="InterPro" id="IPR043129">
    <property type="entry name" value="ATPase_NBD"/>
</dbReference>
<evidence type="ECO:0000256" key="5">
    <source>
        <dbReference type="ARBA" id="ARBA00023016"/>
    </source>
</evidence>
<dbReference type="EMBL" id="CP022310">
    <property type="protein sequence ID" value="QDI68327.1"/>
    <property type="molecule type" value="Genomic_DNA"/>
</dbReference>
<dbReference type="GO" id="GO:0005524">
    <property type="term" value="F:ATP binding"/>
    <property type="evidence" value="ECO:0007669"/>
    <property type="project" value="UniProtKB-KW"/>
</dbReference>
<evidence type="ECO:0000256" key="4">
    <source>
        <dbReference type="ARBA" id="ARBA00022840"/>
    </source>
</evidence>
<dbReference type="Proteomes" id="UP000316215">
    <property type="component" value="Chromosome"/>
</dbReference>
<dbReference type="GO" id="GO:0140662">
    <property type="term" value="F:ATP-dependent protein folding chaperone"/>
    <property type="evidence" value="ECO:0007669"/>
    <property type="project" value="InterPro"/>
</dbReference>
<evidence type="ECO:0000256" key="3">
    <source>
        <dbReference type="ARBA" id="ARBA00022741"/>
    </source>
</evidence>
<keyword evidence="4 7" id="KW-0067">ATP-binding</keyword>
<organism evidence="8 9">
    <name type="scientific">Streptomyces calvus</name>
    <dbReference type="NCBI Taxonomy" id="67282"/>
    <lineage>
        <taxon>Bacteria</taxon>
        <taxon>Bacillati</taxon>
        <taxon>Actinomycetota</taxon>
        <taxon>Actinomycetes</taxon>
        <taxon>Kitasatosporales</taxon>
        <taxon>Streptomycetaceae</taxon>
        <taxon>Streptomyces</taxon>
    </lineage>
</organism>
<keyword evidence="5" id="KW-0346">Stress response</keyword>
<dbReference type="AlphaFoldDB" id="A0A514JLY6"/>
<protein>
    <recommendedName>
        <fullName evidence="10">Molecular chaperone DnaK</fullName>
    </recommendedName>
</protein>
<dbReference type="RefSeq" id="WP_142231469.1">
    <property type="nucleotide sequence ID" value="NZ_CP022310.1"/>
</dbReference>
<dbReference type="Gene3D" id="3.30.420.40">
    <property type="match status" value="2"/>
</dbReference>
<dbReference type="InterPro" id="IPR013126">
    <property type="entry name" value="Hsp_70_fam"/>
</dbReference>
<dbReference type="Pfam" id="PF00012">
    <property type="entry name" value="HSP70"/>
    <property type="match status" value="1"/>
</dbReference>
<keyword evidence="9" id="KW-1185">Reference proteome</keyword>
<evidence type="ECO:0008006" key="10">
    <source>
        <dbReference type="Google" id="ProtNLM"/>
    </source>
</evidence>
<accession>A0A514JLY6</accession>
<dbReference type="PRINTS" id="PR00301">
    <property type="entry name" value="HEATSHOCK70"/>
</dbReference>
<dbReference type="PROSITE" id="PS01036">
    <property type="entry name" value="HSP70_3"/>
    <property type="match status" value="1"/>
</dbReference>
<evidence type="ECO:0000313" key="9">
    <source>
        <dbReference type="Proteomes" id="UP000316215"/>
    </source>
</evidence>
<evidence type="ECO:0000313" key="8">
    <source>
        <dbReference type="EMBL" id="QDI68327.1"/>
    </source>
</evidence>
<keyword evidence="2" id="KW-0597">Phosphoprotein</keyword>
<sequence>MDDELHRVIGIDLGTTYSAVSAYDPEDFAPKILADPEREGAAAVAMPSVVRLDPATGTLTVGHDAKDAIGDGSGSADTLVEIKREMGAVFTPELLDHFGARGRYAEGDPVRARLGGEWLRPQEISALVLMKMKRIAERSLGGEIHDAVVTVPAYFMERQKKATEEAALLAGLYPRQLIPEPTAAAIAYGVDRAETERQIYLVFDLGGGTFDVSIIETRDDEIEVIATAGDQRLGGGDFDDAVAAWIVRELGEALPKDYDRLRLKAAAEAAKRELSLRGTTTVDVGGGLPTLELDRATFETLIQPILKRSLDQVNDAMQFAKKVKGVEPEHVNAVLLVGGSTRIPQVKQMLLDHFDRDEGFVRGDANPDTLVARGAAIVANRFEPSPAFDLATRPTAERSAEEQDYTVTLITEHTLGVGVQQGLFNPLIDRGTKIPARKVQTYTNPDQADRIDAVIYQGEGKYIYENTLIGTIHLDDIEPRPGGYHRFEVEFSLDVNGLLGVQVTHTNTGREYQATFDQSTTIGKVDELHERRAALLGLFATEASPTKPQIGSASREFAVPGPVTPAPEAAVSIPDPVSVPDPVSASVPGPVAASVPDPVSVTVPAPAPPAAHEIDPAEVPAEYRRMVKKALRAARDGNAPAPLGEALTAFVGAVRTGADEDTLDELADRLEDAYDDSRR</sequence>
<dbReference type="SUPFAM" id="SSF100920">
    <property type="entry name" value="Heat shock protein 70kD (HSP70), peptide-binding domain"/>
    <property type="match status" value="1"/>
</dbReference>
<keyword evidence="6" id="KW-0143">Chaperone</keyword>
<dbReference type="KEGG" id="sast:CD934_06310"/>
<evidence type="ECO:0000256" key="6">
    <source>
        <dbReference type="ARBA" id="ARBA00023186"/>
    </source>
</evidence>
<gene>
    <name evidence="8" type="ORF">CD934_06310</name>
</gene>
<evidence type="ECO:0000256" key="1">
    <source>
        <dbReference type="ARBA" id="ARBA00007381"/>
    </source>
</evidence>
<dbReference type="SUPFAM" id="SSF53067">
    <property type="entry name" value="Actin-like ATPase domain"/>
    <property type="match status" value="2"/>
</dbReference>
<dbReference type="InterPro" id="IPR018181">
    <property type="entry name" value="Heat_shock_70_CS"/>
</dbReference>
<dbReference type="Gene3D" id="3.90.640.10">
    <property type="entry name" value="Actin, Chain A, domain 4"/>
    <property type="match status" value="1"/>
</dbReference>
<dbReference type="InterPro" id="IPR029047">
    <property type="entry name" value="HSP70_peptide-bd_sf"/>
</dbReference>
<reference evidence="8 9" key="1">
    <citation type="submission" date="2017-07" db="EMBL/GenBank/DDBJ databases">
        <title>The Complete Genome of Streptomyces asterosporus-ZSY.</title>
        <authorList>
            <person name="Zhang S."/>
        </authorList>
    </citation>
    <scope>NUCLEOTIDE SEQUENCE [LARGE SCALE GENOMIC DNA]</scope>
    <source>
        <strain evidence="8 9">DSM 41452</strain>
    </source>
</reference>
<comment type="similarity">
    <text evidence="1 7">Belongs to the heat shock protein 70 family.</text>
</comment>
<evidence type="ECO:0000256" key="2">
    <source>
        <dbReference type="ARBA" id="ARBA00022553"/>
    </source>
</evidence>
<name>A0A514JLY6_9ACTN</name>
<dbReference type="Gene3D" id="2.60.34.10">
    <property type="entry name" value="Substrate Binding Domain Of DNAk, Chain A, domain 1"/>
    <property type="match status" value="1"/>
</dbReference>
<evidence type="ECO:0000256" key="7">
    <source>
        <dbReference type="RuleBase" id="RU003322"/>
    </source>
</evidence>
<dbReference type="PANTHER" id="PTHR19375">
    <property type="entry name" value="HEAT SHOCK PROTEIN 70KDA"/>
    <property type="match status" value="1"/>
</dbReference>
<dbReference type="PROSITE" id="PS00329">
    <property type="entry name" value="HSP70_2"/>
    <property type="match status" value="1"/>
</dbReference>
<proteinExistence type="inferred from homology"/>
<keyword evidence="3 7" id="KW-0547">Nucleotide-binding</keyword>